<sequence length="123" mass="12245">MKSSLQSSSSALTSMRSSLPHGLSCVIPSSAATSSANCCAKAAAATLAGTLFAPSCIALVLVDGNVDRVGTVGEDTVEFAADIEVSNGLGLMLLLLLLLSVGGVEVGRSVEEVMVLCRSAGAS</sequence>
<evidence type="ECO:0000313" key="1">
    <source>
        <dbReference type="EMBL" id="THV06736.1"/>
    </source>
</evidence>
<protein>
    <submittedName>
        <fullName evidence="1">Uncharacterized protein</fullName>
    </submittedName>
</protein>
<organism evidence="1 2">
    <name type="scientific">Dendrothele bispora (strain CBS 962.96)</name>
    <dbReference type="NCBI Taxonomy" id="1314807"/>
    <lineage>
        <taxon>Eukaryota</taxon>
        <taxon>Fungi</taxon>
        <taxon>Dikarya</taxon>
        <taxon>Basidiomycota</taxon>
        <taxon>Agaricomycotina</taxon>
        <taxon>Agaricomycetes</taxon>
        <taxon>Agaricomycetidae</taxon>
        <taxon>Agaricales</taxon>
        <taxon>Agaricales incertae sedis</taxon>
        <taxon>Dendrothele</taxon>
    </lineage>
</organism>
<dbReference type="EMBL" id="ML179041">
    <property type="protein sequence ID" value="THV06736.1"/>
    <property type="molecule type" value="Genomic_DNA"/>
</dbReference>
<name>A0A4V4HIJ1_DENBC</name>
<proteinExistence type="predicted"/>
<evidence type="ECO:0000313" key="2">
    <source>
        <dbReference type="Proteomes" id="UP000297245"/>
    </source>
</evidence>
<dbReference type="Proteomes" id="UP000297245">
    <property type="component" value="Unassembled WGS sequence"/>
</dbReference>
<reference evidence="1 2" key="1">
    <citation type="journal article" date="2019" name="Nat. Ecol. Evol.">
        <title>Megaphylogeny resolves global patterns of mushroom evolution.</title>
        <authorList>
            <person name="Varga T."/>
            <person name="Krizsan K."/>
            <person name="Foldi C."/>
            <person name="Dima B."/>
            <person name="Sanchez-Garcia M."/>
            <person name="Sanchez-Ramirez S."/>
            <person name="Szollosi G.J."/>
            <person name="Szarkandi J.G."/>
            <person name="Papp V."/>
            <person name="Albert L."/>
            <person name="Andreopoulos W."/>
            <person name="Angelini C."/>
            <person name="Antonin V."/>
            <person name="Barry K.W."/>
            <person name="Bougher N.L."/>
            <person name="Buchanan P."/>
            <person name="Buyck B."/>
            <person name="Bense V."/>
            <person name="Catcheside P."/>
            <person name="Chovatia M."/>
            <person name="Cooper J."/>
            <person name="Damon W."/>
            <person name="Desjardin D."/>
            <person name="Finy P."/>
            <person name="Geml J."/>
            <person name="Haridas S."/>
            <person name="Hughes K."/>
            <person name="Justo A."/>
            <person name="Karasinski D."/>
            <person name="Kautmanova I."/>
            <person name="Kiss B."/>
            <person name="Kocsube S."/>
            <person name="Kotiranta H."/>
            <person name="LaButti K.M."/>
            <person name="Lechner B.E."/>
            <person name="Liimatainen K."/>
            <person name="Lipzen A."/>
            <person name="Lukacs Z."/>
            <person name="Mihaltcheva S."/>
            <person name="Morgado L.N."/>
            <person name="Niskanen T."/>
            <person name="Noordeloos M.E."/>
            <person name="Ohm R.A."/>
            <person name="Ortiz-Santana B."/>
            <person name="Ovrebo C."/>
            <person name="Racz N."/>
            <person name="Riley R."/>
            <person name="Savchenko A."/>
            <person name="Shiryaev A."/>
            <person name="Soop K."/>
            <person name="Spirin V."/>
            <person name="Szebenyi C."/>
            <person name="Tomsovsky M."/>
            <person name="Tulloss R.E."/>
            <person name="Uehling J."/>
            <person name="Grigoriev I.V."/>
            <person name="Vagvolgyi C."/>
            <person name="Papp T."/>
            <person name="Martin F.M."/>
            <person name="Miettinen O."/>
            <person name="Hibbett D.S."/>
            <person name="Nagy L.G."/>
        </authorList>
    </citation>
    <scope>NUCLEOTIDE SEQUENCE [LARGE SCALE GENOMIC DNA]</scope>
    <source>
        <strain evidence="1 2">CBS 962.96</strain>
    </source>
</reference>
<dbReference type="AlphaFoldDB" id="A0A4V4HIJ1"/>
<accession>A0A4V4HIJ1</accession>
<keyword evidence="2" id="KW-1185">Reference proteome</keyword>
<gene>
    <name evidence="1" type="ORF">K435DRAFT_452638</name>
</gene>